<evidence type="ECO:0000313" key="5">
    <source>
        <dbReference type="Proteomes" id="UP001432292"/>
    </source>
</evidence>
<dbReference type="PROSITE" id="PS51257">
    <property type="entry name" value="PROKAR_LIPOPROTEIN"/>
    <property type="match status" value="1"/>
</dbReference>
<proteinExistence type="predicted"/>
<keyword evidence="5" id="KW-1185">Reference proteome</keyword>
<organism evidence="2 4">
    <name type="scientific">Streptomyces caniferus</name>
    <dbReference type="NCBI Taxonomy" id="285557"/>
    <lineage>
        <taxon>Bacteria</taxon>
        <taxon>Bacillati</taxon>
        <taxon>Actinomycetota</taxon>
        <taxon>Actinomycetes</taxon>
        <taxon>Kitasatosporales</taxon>
        <taxon>Streptomycetaceae</taxon>
        <taxon>Streptomyces</taxon>
    </lineage>
</organism>
<feature type="compositionally biased region" description="Low complexity" evidence="1">
    <location>
        <begin position="38"/>
        <end position="53"/>
    </location>
</feature>
<dbReference type="AlphaFoldDB" id="A0A640S1Y5"/>
<evidence type="ECO:0000313" key="3">
    <source>
        <dbReference type="EMBL" id="WUS23712.1"/>
    </source>
</evidence>
<dbReference type="OrthoDB" id="4239038at2"/>
<sequence>MAKIRVGGLGRLLLIVVAVALALPLVAGAACGERAAVPSAAAGAGRAEPPGTAQWGSDLSENPESGSHRCQPRRGGRSAATLSAPPPPLTTVSTAGPVRTAGTLTVTAPLTGRRAVPLSRSGELPVHHLVFRC</sequence>
<protein>
    <recommendedName>
        <fullName evidence="6">Lipoprotein</fullName>
    </recommendedName>
</protein>
<dbReference type="GeneID" id="96637412"/>
<dbReference type="EMBL" id="BLIN01000002">
    <property type="protein sequence ID" value="GFE05443.1"/>
    <property type="molecule type" value="Genomic_DNA"/>
</dbReference>
<evidence type="ECO:0000313" key="4">
    <source>
        <dbReference type="Proteomes" id="UP000435837"/>
    </source>
</evidence>
<reference evidence="3" key="2">
    <citation type="submission" date="2022-10" db="EMBL/GenBank/DDBJ databases">
        <title>The complete genomes of actinobacterial strains from the NBC collection.</title>
        <authorList>
            <person name="Joergensen T.S."/>
            <person name="Alvarez Arevalo M."/>
            <person name="Sterndorff E.B."/>
            <person name="Faurdal D."/>
            <person name="Vuksanovic O."/>
            <person name="Mourched A.-S."/>
            <person name="Charusanti P."/>
            <person name="Shaw S."/>
            <person name="Blin K."/>
            <person name="Weber T."/>
        </authorList>
    </citation>
    <scope>NUCLEOTIDE SEQUENCE</scope>
    <source>
        <strain evidence="3">NBC_01256</strain>
    </source>
</reference>
<dbReference type="RefSeq" id="WP_159471447.1">
    <property type="nucleotide sequence ID" value="NZ_BAAATH010000001.1"/>
</dbReference>
<evidence type="ECO:0008006" key="6">
    <source>
        <dbReference type="Google" id="ProtNLM"/>
    </source>
</evidence>
<gene>
    <name evidence="3" type="ORF">OG727_16340</name>
    <name evidence="2" type="ORF">Scani_17110</name>
</gene>
<reference evidence="2 4" key="1">
    <citation type="submission" date="2019-12" db="EMBL/GenBank/DDBJ databases">
        <title>Whole genome shotgun sequence of Streptomyces caniferus NBRC 15389.</title>
        <authorList>
            <person name="Ichikawa N."/>
            <person name="Kimura A."/>
            <person name="Kitahashi Y."/>
            <person name="Komaki H."/>
            <person name="Tamura T."/>
        </authorList>
    </citation>
    <scope>NUCLEOTIDE SEQUENCE [LARGE SCALE GENOMIC DNA]</scope>
    <source>
        <strain evidence="2 4">NBRC 15389</strain>
    </source>
</reference>
<dbReference type="Proteomes" id="UP000435837">
    <property type="component" value="Unassembled WGS sequence"/>
</dbReference>
<dbReference type="Proteomes" id="UP001432292">
    <property type="component" value="Chromosome"/>
</dbReference>
<evidence type="ECO:0000256" key="1">
    <source>
        <dbReference type="SAM" id="MobiDB-lite"/>
    </source>
</evidence>
<name>A0A640S1Y5_9ACTN</name>
<feature type="compositionally biased region" description="Polar residues" evidence="1">
    <location>
        <begin position="54"/>
        <end position="65"/>
    </location>
</feature>
<accession>A0A640S1Y5</accession>
<dbReference type="EMBL" id="CP108473">
    <property type="protein sequence ID" value="WUS23712.1"/>
    <property type="molecule type" value="Genomic_DNA"/>
</dbReference>
<feature type="region of interest" description="Disordered" evidence="1">
    <location>
        <begin position="38"/>
        <end position="100"/>
    </location>
</feature>
<evidence type="ECO:0000313" key="2">
    <source>
        <dbReference type="EMBL" id="GFE05443.1"/>
    </source>
</evidence>